<keyword evidence="1" id="KW-0472">Membrane</keyword>
<evidence type="ECO:0000256" key="1">
    <source>
        <dbReference type="SAM" id="Phobius"/>
    </source>
</evidence>
<sequence length="125" mass="14205">MGDKMIRLKASSLVETLVSMVIILIIFGIGMLIFVNLTKASRSETRKSTTEQMMLWSRQLETTGFDGNTMGESLKDSTKLSYQLKETEGYPDRLRLAVYAISEEGKVTDSLVRYIENKAEERDQQ</sequence>
<keyword evidence="1" id="KW-0812">Transmembrane</keyword>
<keyword evidence="3" id="KW-1185">Reference proteome</keyword>
<evidence type="ECO:0008006" key="4">
    <source>
        <dbReference type="Google" id="ProtNLM"/>
    </source>
</evidence>
<protein>
    <recommendedName>
        <fullName evidence="4">Type II secretion system protein</fullName>
    </recommendedName>
</protein>
<dbReference type="EMBL" id="MCAQ01000030">
    <property type="protein sequence ID" value="RKF30162.1"/>
    <property type="molecule type" value="Genomic_DNA"/>
</dbReference>
<accession>A0A420FB34</accession>
<evidence type="ECO:0000313" key="2">
    <source>
        <dbReference type="EMBL" id="RKF30162.1"/>
    </source>
</evidence>
<dbReference type="AlphaFoldDB" id="A0A420FB34"/>
<dbReference type="Proteomes" id="UP000286402">
    <property type="component" value="Unassembled WGS sequence"/>
</dbReference>
<reference evidence="2 3" key="1">
    <citation type="submission" date="2016-07" db="EMBL/GenBank/DDBJ databases">
        <title>Genome analysis of Sphingobacterium siyangense T12B17.</title>
        <authorList>
            <person name="Xu D."/>
            <person name="Su Y."/>
            <person name="Zheng S."/>
        </authorList>
    </citation>
    <scope>NUCLEOTIDE SEQUENCE [LARGE SCALE GENOMIC DNA]</scope>
    <source>
        <strain evidence="2 3">T12B17</strain>
    </source>
</reference>
<name>A0A420FB34_9SPHI</name>
<evidence type="ECO:0000313" key="3">
    <source>
        <dbReference type="Proteomes" id="UP000286402"/>
    </source>
</evidence>
<gene>
    <name evidence="2" type="ORF">BCY89_20395</name>
</gene>
<feature type="transmembrane region" description="Helical" evidence="1">
    <location>
        <begin position="17"/>
        <end position="37"/>
    </location>
</feature>
<comment type="caution">
    <text evidence="2">The sequence shown here is derived from an EMBL/GenBank/DDBJ whole genome shotgun (WGS) entry which is preliminary data.</text>
</comment>
<keyword evidence="1" id="KW-1133">Transmembrane helix</keyword>
<organism evidence="2 3">
    <name type="scientific">Sphingobacterium siyangense</name>
    <dbReference type="NCBI Taxonomy" id="459529"/>
    <lineage>
        <taxon>Bacteria</taxon>
        <taxon>Pseudomonadati</taxon>
        <taxon>Bacteroidota</taxon>
        <taxon>Sphingobacteriia</taxon>
        <taxon>Sphingobacteriales</taxon>
        <taxon>Sphingobacteriaceae</taxon>
        <taxon>Sphingobacterium</taxon>
    </lineage>
</organism>
<proteinExistence type="predicted"/>